<accession>A0A0D3KRK3</accession>
<dbReference type="EnsemblProtists" id="EOD38388">
    <property type="protein sequence ID" value="EOD38388"/>
    <property type="gene ID" value="EMIHUDRAFT_109480"/>
</dbReference>
<dbReference type="PaxDb" id="2903-EOD38388"/>
<dbReference type="HOGENOM" id="CLU_1258139_0_0_1"/>
<dbReference type="KEGG" id="ehx:EMIHUDRAFT_109480"/>
<evidence type="ECO:0000313" key="3">
    <source>
        <dbReference type="Proteomes" id="UP000013827"/>
    </source>
</evidence>
<name>A0A0D3KRK3_EMIH1</name>
<feature type="signal peptide" evidence="1">
    <location>
        <begin position="1"/>
        <end position="18"/>
    </location>
</feature>
<feature type="chain" id="PRO_5044252153" evidence="1">
    <location>
        <begin position="19"/>
        <end position="248"/>
    </location>
</feature>
<dbReference type="AlphaFoldDB" id="A0A0D3KRK3"/>
<dbReference type="Proteomes" id="UP000013827">
    <property type="component" value="Unassembled WGS sequence"/>
</dbReference>
<dbReference type="GeneID" id="17283658"/>
<sequence>MLLAVTLAAALVPLPSTTVPLQTLAAAAPPLLRCTLPEMAAKLPRRMATRLPRRIVFRPRRLAPHELALAVLLDVELTNAIVARARKQKSLGQAEHCMAVYVNAPLAEKAEVLERWARLVLDNVEVGAIAEDAASATISDSGSGLVQLVFDRSKYPSPREEAEAALGMAAKLRRQQAKVDSLRHRNEGAAAALAGWQKRVRIAAARGEAEALRALRVKLLRSSKQLGLRHAKIAEFGQNDEWENTLGI</sequence>
<reference evidence="2" key="2">
    <citation type="submission" date="2024-10" db="UniProtKB">
        <authorList>
            <consortium name="EnsemblProtists"/>
        </authorList>
    </citation>
    <scope>IDENTIFICATION</scope>
</reference>
<evidence type="ECO:0000256" key="1">
    <source>
        <dbReference type="SAM" id="SignalP"/>
    </source>
</evidence>
<protein>
    <submittedName>
        <fullName evidence="2">Uncharacterized protein</fullName>
    </submittedName>
</protein>
<evidence type="ECO:0000313" key="2">
    <source>
        <dbReference type="EnsemblProtists" id="EOD38388"/>
    </source>
</evidence>
<dbReference type="RefSeq" id="XP_005790817.1">
    <property type="nucleotide sequence ID" value="XM_005790760.1"/>
</dbReference>
<keyword evidence="3" id="KW-1185">Reference proteome</keyword>
<proteinExistence type="predicted"/>
<keyword evidence="1" id="KW-0732">Signal</keyword>
<reference evidence="3" key="1">
    <citation type="journal article" date="2013" name="Nature">
        <title>Pan genome of the phytoplankton Emiliania underpins its global distribution.</title>
        <authorList>
            <person name="Read B.A."/>
            <person name="Kegel J."/>
            <person name="Klute M.J."/>
            <person name="Kuo A."/>
            <person name="Lefebvre S.C."/>
            <person name="Maumus F."/>
            <person name="Mayer C."/>
            <person name="Miller J."/>
            <person name="Monier A."/>
            <person name="Salamov A."/>
            <person name="Young J."/>
            <person name="Aguilar M."/>
            <person name="Claverie J.M."/>
            <person name="Frickenhaus S."/>
            <person name="Gonzalez K."/>
            <person name="Herman E.K."/>
            <person name="Lin Y.C."/>
            <person name="Napier J."/>
            <person name="Ogata H."/>
            <person name="Sarno A.F."/>
            <person name="Shmutz J."/>
            <person name="Schroeder D."/>
            <person name="de Vargas C."/>
            <person name="Verret F."/>
            <person name="von Dassow P."/>
            <person name="Valentin K."/>
            <person name="Van de Peer Y."/>
            <person name="Wheeler G."/>
            <person name="Dacks J.B."/>
            <person name="Delwiche C.F."/>
            <person name="Dyhrman S.T."/>
            <person name="Glockner G."/>
            <person name="John U."/>
            <person name="Richards T."/>
            <person name="Worden A.Z."/>
            <person name="Zhang X."/>
            <person name="Grigoriev I.V."/>
            <person name="Allen A.E."/>
            <person name="Bidle K."/>
            <person name="Borodovsky M."/>
            <person name="Bowler C."/>
            <person name="Brownlee C."/>
            <person name="Cock J.M."/>
            <person name="Elias M."/>
            <person name="Gladyshev V.N."/>
            <person name="Groth M."/>
            <person name="Guda C."/>
            <person name="Hadaegh A."/>
            <person name="Iglesias-Rodriguez M.D."/>
            <person name="Jenkins J."/>
            <person name="Jones B.M."/>
            <person name="Lawson T."/>
            <person name="Leese F."/>
            <person name="Lindquist E."/>
            <person name="Lobanov A."/>
            <person name="Lomsadze A."/>
            <person name="Malik S.B."/>
            <person name="Marsh M.E."/>
            <person name="Mackinder L."/>
            <person name="Mock T."/>
            <person name="Mueller-Roeber B."/>
            <person name="Pagarete A."/>
            <person name="Parker M."/>
            <person name="Probert I."/>
            <person name="Quesneville H."/>
            <person name="Raines C."/>
            <person name="Rensing S.A."/>
            <person name="Riano-Pachon D.M."/>
            <person name="Richier S."/>
            <person name="Rokitta S."/>
            <person name="Shiraiwa Y."/>
            <person name="Soanes D.M."/>
            <person name="van der Giezen M."/>
            <person name="Wahlund T.M."/>
            <person name="Williams B."/>
            <person name="Wilson W."/>
            <person name="Wolfe G."/>
            <person name="Wurch L.L."/>
        </authorList>
    </citation>
    <scope>NUCLEOTIDE SEQUENCE</scope>
</reference>
<organism evidence="2 3">
    <name type="scientific">Emiliania huxleyi (strain CCMP1516)</name>
    <dbReference type="NCBI Taxonomy" id="280463"/>
    <lineage>
        <taxon>Eukaryota</taxon>
        <taxon>Haptista</taxon>
        <taxon>Haptophyta</taxon>
        <taxon>Prymnesiophyceae</taxon>
        <taxon>Isochrysidales</taxon>
        <taxon>Noelaerhabdaceae</taxon>
        <taxon>Emiliania</taxon>
    </lineage>
</organism>